<evidence type="ECO:0000259" key="3">
    <source>
        <dbReference type="PROSITE" id="PS50039"/>
    </source>
</evidence>
<protein>
    <recommendedName>
        <fullName evidence="3">Fork-head domain-containing protein</fullName>
    </recommendedName>
</protein>
<evidence type="ECO:0000256" key="2">
    <source>
        <dbReference type="PROSITE-ProRule" id="PRU00089"/>
    </source>
</evidence>
<feature type="domain" description="Fork-head" evidence="3">
    <location>
        <begin position="26"/>
        <end position="120"/>
    </location>
</feature>
<keyword evidence="1 2" id="KW-0238">DNA-binding</keyword>
<dbReference type="Proteomes" id="UP000594454">
    <property type="component" value="Chromosome 1"/>
</dbReference>
<keyword evidence="5" id="KW-1185">Reference proteome</keyword>
<dbReference type="InterPro" id="IPR036390">
    <property type="entry name" value="WH_DNA-bd_sf"/>
</dbReference>
<dbReference type="GO" id="GO:0030154">
    <property type="term" value="P:cell differentiation"/>
    <property type="evidence" value="ECO:0007669"/>
    <property type="project" value="TreeGrafter"/>
</dbReference>
<dbReference type="GO" id="GO:0005634">
    <property type="term" value="C:nucleus"/>
    <property type="evidence" value="ECO:0007669"/>
    <property type="project" value="UniProtKB-SubCell"/>
</dbReference>
<sequence>MSFNSNFSIRSILGEEAEAANGDADRPKYSYGALIMMAIKASPSGRLTLAEIYQYIKNHFAYYRTCRTDWQNAIRNNLSLSEHFVRLPRECDDPGRGGYWTLSPQYQQLFVGDDTGRLRQPPGPPSPPINCNYVPMPGIQGPAYQYRYYGVPACKCYEMVVPALQLHQMLFNMQQL</sequence>
<dbReference type="EMBL" id="LR899009">
    <property type="protein sequence ID" value="CAD7079367.1"/>
    <property type="molecule type" value="Genomic_DNA"/>
</dbReference>
<dbReference type="InterPro" id="IPR001766">
    <property type="entry name" value="Fork_head_dom"/>
</dbReference>
<dbReference type="PROSITE" id="PS50039">
    <property type="entry name" value="FORK_HEAD_3"/>
    <property type="match status" value="1"/>
</dbReference>
<name>A0A7R8UEL1_HERIL</name>
<dbReference type="InterPro" id="IPR050211">
    <property type="entry name" value="FOX_domain-containing"/>
</dbReference>
<proteinExistence type="predicted"/>
<dbReference type="Gene3D" id="1.10.10.10">
    <property type="entry name" value="Winged helix-like DNA-binding domain superfamily/Winged helix DNA-binding domain"/>
    <property type="match status" value="1"/>
</dbReference>
<comment type="subcellular location">
    <subcellularLocation>
        <location evidence="2">Nucleus</location>
    </subcellularLocation>
</comment>
<dbReference type="GO" id="GO:0009653">
    <property type="term" value="P:anatomical structure morphogenesis"/>
    <property type="evidence" value="ECO:0007669"/>
    <property type="project" value="TreeGrafter"/>
</dbReference>
<feature type="DNA-binding region" description="Fork-head" evidence="2">
    <location>
        <begin position="26"/>
        <end position="120"/>
    </location>
</feature>
<dbReference type="Pfam" id="PF00250">
    <property type="entry name" value="Forkhead"/>
    <property type="match status" value="1"/>
</dbReference>
<dbReference type="GO" id="GO:0000981">
    <property type="term" value="F:DNA-binding transcription factor activity, RNA polymerase II-specific"/>
    <property type="evidence" value="ECO:0007669"/>
    <property type="project" value="TreeGrafter"/>
</dbReference>
<dbReference type="GO" id="GO:0000978">
    <property type="term" value="F:RNA polymerase II cis-regulatory region sequence-specific DNA binding"/>
    <property type="evidence" value="ECO:0007669"/>
    <property type="project" value="TreeGrafter"/>
</dbReference>
<evidence type="ECO:0000256" key="1">
    <source>
        <dbReference type="ARBA" id="ARBA00023125"/>
    </source>
</evidence>
<dbReference type="OrthoDB" id="6230630at2759"/>
<reference evidence="4 5" key="1">
    <citation type="submission" date="2020-11" db="EMBL/GenBank/DDBJ databases">
        <authorList>
            <person name="Wallbank WR R."/>
            <person name="Pardo Diaz C."/>
            <person name="Kozak K."/>
            <person name="Martin S."/>
            <person name="Jiggins C."/>
            <person name="Moest M."/>
            <person name="Warren A I."/>
            <person name="Generalovic N T."/>
            <person name="Byers J.R.P. K."/>
            <person name="Montejo-Kovacevich G."/>
            <person name="Yen C E."/>
        </authorList>
    </citation>
    <scope>NUCLEOTIDE SEQUENCE [LARGE SCALE GENOMIC DNA]</scope>
</reference>
<dbReference type="SUPFAM" id="SSF46785">
    <property type="entry name" value="Winged helix' DNA-binding domain"/>
    <property type="match status" value="1"/>
</dbReference>
<organism evidence="4 5">
    <name type="scientific">Hermetia illucens</name>
    <name type="common">Black soldier fly</name>
    <dbReference type="NCBI Taxonomy" id="343691"/>
    <lineage>
        <taxon>Eukaryota</taxon>
        <taxon>Metazoa</taxon>
        <taxon>Ecdysozoa</taxon>
        <taxon>Arthropoda</taxon>
        <taxon>Hexapoda</taxon>
        <taxon>Insecta</taxon>
        <taxon>Pterygota</taxon>
        <taxon>Neoptera</taxon>
        <taxon>Endopterygota</taxon>
        <taxon>Diptera</taxon>
        <taxon>Brachycera</taxon>
        <taxon>Stratiomyomorpha</taxon>
        <taxon>Stratiomyidae</taxon>
        <taxon>Hermetiinae</taxon>
        <taxon>Hermetia</taxon>
    </lineage>
</organism>
<dbReference type="AlphaFoldDB" id="A0A7R8UEL1"/>
<dbReference type="OMA" id="GPAYQYR"/>
<dbReference type="InterPro" id="IPR036388">
    <property type="entry name" value="WH-like_DNA-bd_sf"/>
</dbReference>
<evidence type="ECO:0000313" key="5">
    <source>
        <dbReference type="Proteomes" id="UP000594454"/>
    </source>
</evidence>
<dbReference type="PRINTS" id="PR00053">
    <property type="entry name" value="FORKHEAD"/>
</dbReference>
<dbReference type="CDD" id="cd00059">
    <property type="entry name" value="FH_FOX"/>
    <property type="match status" value="1"/>
</dbReference>
<dbReference type="PANTHER" id="PTHR11829">
    <property type="entry name" value="FORKHEAD BOX PROTEIN"/>
    <property type="match status" value="1"/>
</dbReference>
<gene>
    <name evidence="4" type="ORF">HERILL_LOCUS2587</name>
</gene>
<dbReference type="FunFam" id="1.10.10.10:FF:000135">
    <property type="entry name" value="forkhead box protein G1"/>
    <property type="match status" value="1"/>
</dbReference>
<dbReference type="SMART" id="SM00339">
    <property type="entry name" value="FH"/>
    <property type="match status" value="1"/>
</dbReference>
<accession>A0A7R8UEL1</accession>
<evidence type="ECO:0000313" key="4">
    <source>
        <dbReference type="EMBL" id="CAD7079367.1"/>
    </source>
</evidence>
<keyword evidence="2" id="KW-0539">Nucleus</keyword>
<dbReference type="InParanoid" id="A0A7R8UEL1"/>
<dbReference type="PANTHER" id="PTHR11829:SF411">
    <property type="entry name" value="FORKHEAD BOX PROTEIN L2"/>
    <property type="match status" value="1"/>
</dbReference>